<keyword evidence="15" id="KW-1185">Reference proteome</keyword>
<dbReference type="KEGG" id="mgy:MGMSRv2__2831"/>
<dbReference type="PROSITE" id="PS50109">
    <property type="entry name" value="HIS_KIN"/>
    <property type="match status" value="1"/>
</dbReference>
<keyword evidence="9" id="KW-0902">Two-component regulatory system</keyword>
<dbReference type="PANTHER" id="PTHR45436:SF15">
    <property type="entry name" value="SENSOR HISTIDINE KINASE CUSS"/>
    <property type="match status" value="1"/>
</dbReference>
<feature type="transmembrane region" description="Helical" evidence="11">
    <location>
        <begin position="57"/>
        <end position="76"/>
    </location>
</feature>
<dbReference type="InterPro" id="IPR004358">
    <property type="entry name" value="Sig_transdc_His_kin-like_C"/>
</dbReference>
<evidence type="ECO:0000259" key="13">
    <source>
        <dbReference type="PROSITE" id="PS50885"/>
    </source>
</evidence>
<dbReference type="InterPro" id="IPR003660">
    <property type="entry name" value="HAMP_dom"/>
</dbReference>
<dbReference type="PROSITE" id="PS50885">
    <property type="entry name" value="HAMP"/>
    <property type="match status" value="1"/>
</dbReference>
<dbReference type="SUPFAM" id="SSF47384">
    <property type="entry name" value="Homodimeric domain of signal transducing histidine kinase"/>
    <property type="match status" value="1"/>
</dbReference>
<dbReference type="Pfam" id="PF00512">
    <property type="entry name" value="HisKA"/>
    <property type="match status" value="1"/>
</dbReference>
<dbReference type="Gene3D" id="3.30.565.10">
    <property type="entry name" value="Histidine kinase-like ATPase, C-terminal domain"/>
    <property type="match status" value="1"/>
</dbReference>
<keyword evidence="7" id="KW-0418">Kinase</keyword>
<keyword evidence="4" id="KW-0597">Phosphoprotein</keyword>
<dbReference type="Proteomes" id="UP000018922">
    <property type="component" value="Chromosome I"/>
</dbReference>
<dbReference type="PRINTS" id="PR00344">
    <property type="entry name" value="BCTRLSENSOR"/>
</dbReference>
<dbReference type="eggNOG" id="COG2205">
    <property type="taxonomic scope" value="Bacteria"/>
</dbReference>
<name>V6F6V9_MAGGM</name>
<dbReference type="InterPro" id="IPR003594">
    <property type="entry name" value="HATPase_dom"/>
</dbReference>
<dbReference type="EC" id="2.7.13.3" evidence="3"/>
<dbReference type="Pfam" id="PF02518">
    <property type="entry name" value="HATPase_c"/>
    <property type="match status" value="1"/>
</dbReference>
<gene>
    <name evidence="14" type="ordered locus">MGMSRv2__2831</name>
</gene>
<evidence type="ECO:0000256" key="1">
    <source>
        <dbReference type="ARBA" id="ARBA00000085"/>
    </source>
</evidence>
<dbReference type="SMART" id="SM00388">
    <property type="entry name" value="HisKA"/>
    <property type="match status" value="1"/>
</dbReference>
<comment type="catalytic activity">
    <reaction evidence="1">
        <text>ATP + protein L-histidine = ADP + protein N-phospho-L-histidine.</text>
        <dbReference type="EC" id="2.7.13.3"/>
    </reaction>
</comment>
<dbReference type="STRING" id="1430440.MGMSRv2__2831"/>
<evidence type="ECO:0000256" key="5">
    <source>
        <dbReference type="ARBA" id="ARBA00022679"/>
    </source>
</evidence>
<dbReference type="InterPro" id="IPR003661">
    <property type="entry name" value="HisK_dim/P_dom"/>
</dbReference>
<dbReference type="Gene3D" id="1.10.287.130">
    <property type="match status" value="1"/>
</dbReference>
<feature type="domain" description="Histidine kinase" evidence="12">
    <location>
        <begin position="142"/>
        <end position="343"/>
    </location>
</feature>
<evidence type="ECO:0000256" key="4">
    <source>
        <dbReference type="ARBA" id="ARBA00022553"/>
    </source>
</evidence>
<accession>V6F6V9</accession>
<dbReference type="SMART" id="SM00387">
    <property type="entry name" value="HATPase_c"/>
    <property type="match status" value="1"/>
</dbReference>
<dbReference type="InterPro" id="IPR036890">
    <property type="entry name" value="HATPase_C_sf"/>
</dbReference>
<evidence type="ECO:0000256" key="8">
    <source>
        <dbReference type="ARBA" id="ARBA00022989"/>
    </source>
</evidence>
<keyword evidence="6 11" id="KW-0812">Transmembrane</keyword>
<dbReference type="CDD" id="cd00082">
    <property type="entry name" value="HisKA"/>
    <property type="match status" value="1"/>
</dbReference>
<evidence type="ECO:0000313" key="15">
    <source>
        <dbReference type="Proteomes" id="UP000018922"/>
    </source>
</evidence>
<keyword evidence="5 14" id="KW-0808">Transferase</keyword>
<organism evidence="14 15">
    <name type="scientific">Magnetospirillum gryphiswaldense (strain DSM 6361 / JCM 21280 / NBRC 15271 / MSR-1)</name>
    <dbReference type="NCBI Taxonomy" id="431944"/>
    <lineage>
        <taxon>Bacteria</taxon>
        <taxon>Pseudomonadati</taxon>
        <taxon>Pseudomonadota</taxon>
        <taxon>Alphaproteobacteria</taxon>
        <taxon>Rhodospirillales</taxon>
        <taxon>Rhodospirillaceae</taxon>
        <taxon>Magnetospirillum</taxon>
    </lineage>
</organism>
<evidence type="ECO:0000256" key="11">
    <source>
        <dbReference type="SAM" id="Phobius"/>
    </source>
</evidence>
<dbReference type="PANTHER" id="PTHR45436">
    <property type="entry name" value="SENSOR HISTIDINE KINASE YKOH"/>
    <property type="match status" value="1"/>
</dbReference>
<evidence type="ECO:0000256" key="6">
    <source>
        <dbReference type="ARBA" id="ARBA00022692"/>
    </source>
</evidence>
<comment type="subcellular location">
    <subcellularLocation>
        <location evidence="2">Membrane</location>
        <topology evidence="2">Multi-pass membrane protein</topology>
    </subcellularLocation>
</comment>
<dbReference type="InterPro" id="IPR005467">
    <property type="entry name" value="His_kinase_dom"/>
</dbReference>
<reference evidence="14 15" key="1">
    <citation type="journal article" date="2014" name="Genome Announc.">
        <title>Complete genome sequence of Magnetospirillum gryphiswaldense MSR-1.</title>
        <authorList>
            <person name="Wang X."/>
            <person name="Wang Q."/>
            <person name="Zhang W."/>
            <person name="Wang Y."/>
            <person name="Li L."/>
            <person name="Wen T."/>
            <person name="Zhang T."/>
            <person name="Zhang Y."/>
            <person name="Xu J."/>
            <person name="Hu J."/>
            <person name="Li S."/>
            <person name="Liu L."/>
            <person name="Liu J."/>
            <person name="Jiang W."/>
            <person name="Tian J."/>
            <person name="Li Y."/>
            <person name="Schuler D."/>
            <person name="Wang L."/>
            <person name="Li J."/>
        </authorList>
    </citation>
    <scope>NUCLEOTIDE SEQUENCE [LARGE SCALE GENOMIC DNA]</scope>
    <source>
        <strain evidence="15">DSM 6361 / JCM 21280 / NBRC 15271 / MSR-1</strain>
    </source>
</reference>
<evidence type="ECO:0000256" key="7">
    <source>
        <dbReference type="ARBA" id="ARBA00022777"/>
    </source>
</evidence>
<feature type="domain" description="HAMP" evidence="13">
    <location>
        <begin position="81"/>
        <end position="134"/>
    </location>
</feature>
<dbReference type="EMBL" id="HG794546">
    <property type="protein sequence ID" value="CDL00046.1"/>
    <property type="molecule type" value="Genomic_DNA"/>
</dbReference>
<keyword evidence="10 11" id="KW-0472">Membrane</keyword>
<evidence type="ECO:0000313" key="14">
    <source>
        <dbReference type="EMBL" id="CDL00046.1"/>
    </source>
</evidence>
<dbReference type="GO" id="GO:0005886">
    <property type="term" value="C:plasma membrane"/>
    <property type="evidence" value="ECO:0007669"/>
    <property type="project" value="TreeGrafter"/>
</dbReference>
<dbReference type="CDD" id="cd00075">
    <property type="entry name" value="HATPase"/>
    <property type="match status" value="1"/>
</dbReference>
<dbReference type="AlphaFoldDB" id="V6F6V9"/>
<evidence type="ECO:0000256" key="2">
    <source>
        <dbReference type="ARBA" id="ARBA00004141"/>
    </source>
</evidence>
<keyword evidence="8 11" id="KW-1133">Transmembrane helix</keyword>
<sequence>MSAIAPYSLRSRLVSRLIAAHAVVLAANIPYFLWRGYVKHDAEGNLGTMGAWLLHELVTDVLPLVVPLFIATTLITKLTVRRSLAQIDAATRKAAAFDPSHLGVRLPSTATPKELHPLVDAINAGLDRLERGFESQKRFTANAAHELRTPLAVLKARCSRETGPQARALLSDIGRMTKIVDQLLGIARLEMGQVPLDARVDLDIICRRVVADLFPLALAAGCDLGYSAGTTTVLARGNEVLLEDALRNIVDNAVHVAPPGTSVEVVLDDSGIIHVLDRGPGVADGLKTEIFHPFRRLNNSNHRGAGLGLGIAAEAIALHGGTLSVHDRPGGGADFVVDLSAAPTPSG</sequence>
<evidence type="ECO:0000256" key="10">
    <source>
        <dbReference type="ARBA" id="ARBA00023136"/>
    </source>
</evidence>
<feature type="transmembrane region" description="Helical" evidence="11">
    <location>
        <begin position="17"/>
        <end position="37"/>
    </location>
</feature>
<dbReference type="GO" id="GO:0000155">
    <property type="term" value="F:phosphorelay sensor kinase activity"/>
    <property type="evidence" value="ECO:0007669"/>
    <property type="project" value="InterPro"/>
</dbReference>
<evidence type="ECO:0000259" key="12">
    <source>
        <dbReference type="PROSITE" id="PS50109"/>
    </source>
</evidence>
<evidence type="ECO:0000256" key="9">
    <source>
        <dbReference type="ARBA" id="ARBA00023012"/>
    </source>
</evidence>
<dbReference type="SUPFAM" id="SSF55874">
    <property type="entry name" value="ATPase domain of HSP90 chaperone/DNA topoisomerase II/histidine kinase"/>
    <property type="match status" value="1"/>
</dbReference>
<dbReference type="InterPro" id="IPR036097">
    <property type="entry name" value="HisK_dim/P_sf"/>
</dbReference>
<evidence type="ECO:0000256" key="3">
    <source>
        <dbReference type="ARBA" id="ARBA00012438"/>
    </source>
</evidence>
<dbReference type="HOGENOM" id="CLU_798779_0_0_5"/>
<proteinExistence type="predicted"/>
<protein>
    <recommendedName>
        <fullName evidence="3">histidine kinase</fullName>
        <ecNumber evidence="3">2.7.13.3</ecNumber>
    </recommendedName>
</protein>
<dbReference type="InterPro" id="IPR050428">
    <property type="entry name" value="TCS_sensor_his_kinase"/>
</dbReference>